<organism evidence="2">
    <name type="scientific">Siphoviridae sp. ct3CA7</name>
    <dbReference type="NCBI Taxonomy" id="2823561"/>
    <lineage>
        <taxon>Viruses</taxon>
        <taxon>Duplodnaviria</taxon>
        <taxon>Heunggongvirae</taxon>
        <taxon>Uroviricota</taxon>
        <taxon>Caudoviricetes</taxon>
    </lineage>
</organism>
<reference evidence="2" key="1">
    <citation type="journal article" date="2021" name="Proc. Natl. Acad. Sci. U.S.A.">
        <title>A Catalog of Tens of Thousands of Viruses from Human Metagenomes Reveals Hidden Associations with Chronic Diseases.</title>
        <authorList>
            <person name="Tisza M.J."/>
            <person name="Buck C.B."/>
        </authorList>
    </citation>
    <scope>NUCLEOTIDE SEQUENCE</scope>
    <source>
        <strain evidence="2">Ct3CA7</strain>
    </source>
</reference>
<accession>A0A8S5LF56</accession>
<keyword evidence="1" id="KW-0472">Membrane</keyword>
<name>A0A8S5LF56_9CAUD</name>
<dbReference type="EMBL" id="BK014704">
    <property type="protein sequence ID" value="DAD68574.1"/>
    <property type="molecule type" value="Genomic_DNA"/>
</dbReference>
<keyword evidence="1" id="KW-0812">Transmembrane</keyword>
<sequence length="53" mass="5626">MARTPKTTDWELEKIARTTGVLTQTPAQKTITTLAGGTIAAAVFLTPYLAACM</sequence>
<protein>
    <submittedName>
        <fullName evidence="2">Uncharacterized protein</fullName>
    </submittedName>
</protein>
<keyword evidence="1" id="KW-1133">Transmembrane helix</keyword>
<evidence type="ECO:0000313" key="2">
    <source>
        <dbReference type="EMBL" id="DAD68574.1"/>
    </source>
</evidence>
<proteinExistence type="predicted"/>
<evidence type="ECO:0000256" key="1">
    <source>
        <dbReference type="SAM" id="Phobius"/>
    </source>
</evidence>
<feature type="transmembrane region" description="Helical" evidence="1">
    <location>
        <begin position="31"/>
        <end position="51"/>
    </location>
</feature>